<organism evidence="1 2">
    <name type="scientific">Methylophaga sulfidovorans</name>
    <dbReference type="NCBI Taxonomy" id="45496"/>
    <lineage>
        <taxon>Bacteria</taxon>
        <taxon>Pseudomonadati</taxon>
        <taxon>Pseudomonadota</taxon>
        <taxon>Gammaproteobacteria</taxon>
        <taxon>Thiotrichales</taxon>
        <taxon>Piscirickettsiaceae</taxon>
        <taxon>Methylophaga</taxon>
    </lineage>
</organism>
<sequence length="190" mass="21654">MLFSKQIPAFIFFVMILFSQTLIADEYRNIDWIELMPKDDLEALSNPPEYLDQIEDGSFEDQISSQLQSALETAADDKYQQALVSTKVVKTFDNQKIRLPGFIVPIEFDDQYRVTEFFLVPFFGACIHAPPPPPNQIIYAKYDKGFAQVGLYAAYWLTGTLHISLTENDIATSAYTIDINSIEPYKEGDN</sequence>
<reference evidence="2" key="1">
    <citation type="submission" date="2016-10" db="EMBL/GenBank/DDBJ databases">
        <authorList>
            <person name="Varghese N."/>
            <person name="Submissions S."/>
        </authorList>
    </citation>
    <scope>NUCLEOTIDE SEQUENCE [LARGE SCALE GENOMIC DNA]</scope>
    <source>
        <strain evidence="2">DSM 11578</strain>
    </source>
</reference>
<proteinExistence type="predicted"/>
<dbReference type="Proteomes" id="UP000198924">
    <property type="component" value="Unassembled WGS sequence"/>
</dbReference>
<dbReference type="Gene3D" id="2.40.50.870">
    <property type="entry name" value="Protein of unknown function (DUF3299)"/>
    <property type="match status" value="1"/>
</dbReference>
<evidence type="ECO:0008006" key="3">
    <source>
        <dbReference type="Google" id="ProtNLM"/>
    </source>
</evidence>
<evidence type="ECO:0000313" key="2">
    <source>
        <dbReference type="Proteomes" id="UP000198924"/>
    </source>
</evidence>
<dbReference type="RefSeq" id="WP_218153350.1">
    <property type="nucleotide sequence ID" value="NZ_FOSH01000023.1"/>
</dbReference>
<keyword evidence="2" id="KW-1185">Reference proteome</keyword>
<name>A0A1I4C1X6_9GAMM</name>
<dbReference type="Pfam" id="PF11736">
    <property type="entry name" value="DUF3299"/>
    <property type="match status" value="1"/>
</dbReference>
<dbReference type="InterPro" id="IPR021727">
    <property type="entry name" value="DUF3299"/>
</dbReference>
<gene>
    <name evidence="1" type="ORF">SAMN04488079_1237</name>
</gene>
<dbReference type="AlphaFoldDB" id="A0A1I4C1X6"/>
<evidence type="ECO:0000313" key="1">
    <source>
        <dbReference type="EMBL" id="SFK74339.1"/>
    </source>
</evidence>
<dbReference type="STRING" id="45496.SAMN04488079_1237"/>
<dbReference type="EMBL" id="FOSH01000023">
    <property type="protein sequence ID" value="SFK74339.1"/>
    <property type="molecule type" value="Genomic_DNA"/>
</dbReference>
<accession>A0A1I4C1X6</accession>
<protein>
    <recommendedName>
        <fullName evidence="3">DUF3299 domain-containing protein</fullName>
    </recommendedName>
</protein>